<reference evidence="1 2" key="1">
    <citation type="submission" date="2017-03" db="EMBL/GenBank/DDBJ databases">
        <title>Complete genome sequence of Bacillus thuringiensis L-7601, a novel melanin producing strain.</title>
        <authorList>
            <person name="Cai J."/>
            <person name="Cao Z."/>
            <person name="Tan T."/>
        </authorList>
    </citation>
    <scope>NUCLEOTIDE SEQUENCE [LARGE SCALE GENOMIC DNA]</scope>
    <source>
        <strain evidence="1 2">L-7601</strain>
        <plasmid evidence="1 2">unnamed3</plasmid>
    </source>
</reference>
<accession>A0A9W3TL58</accession>
<protein>
    <submittedName>
        <fullName evidence="1">Uncharacterized protein</fullName>
    </submittedName>
</protein>
<proteinExistence type="predicted"/>
<dbReference type="AlphaFoldDB" id="A0A9W3TL58"/>
<evidence type="ECO:0000313" key="1">
    <source>
        <dbReference type="EMBL" id="AQY42620.1"/>
    </source>
</evidence>
<name>A0A9W3TL58_BACTU</name>
<dbReference type="EMBL" id="CP020005">
    <property type="protein sequence ID" value="AQY42620.1"/>
    <property type="molecule type" value="Genomic_DNA"/>
</dbReference>
<evidence type="ECO:0000313" key="2">
    <source>
        <dbReference type="Proteomes" id="UP000191057"/>
    </source>
</evidence>
<sequence>MKNIIRTGMLLGIIGVISFRLTLSITRKVISYFDATIVGLSRTGIAEIIPTKSPLITAIQTILAFPLLST</sequence>
<gene>
    <name evidence="1" type="ORF">B4918_32590</name>
</gene>
<keyword evidence="1" id="KW-0614">Plasmid</keyword>
<organism evidence="1 2">
    <name type="scientific">Bacillus thuringiensis</name>
    <dbReference type="NCBI Taxonomy" id="1428"/>
    <lineage>
        <taxon>Bacteria</taxon>
        <taxon>Bacillati</taxon>
        <taxon>Bacillota</taxon>
        <taxon>Bacilli</taxon>
        <taxon>Bacillales</taxon>
        <taxon>Bacillaceae</taxon>
        <taxon>Bacillus</taxon>
        <taxon>Bacillus cereus group</taxon>
    </lineage>
</organism>
<dbReference type="RefSeq" id="WP_079246602.1">
    <property type="nucleotide sequence ID" value="NZ_JARSYF010000036.1"/>
</dbReference>
<geneLocation type="plasmid" evidence="1 2">
    <name>unnamed3</name>
</geneLocation>
<dbReference type="Proteomes" id="UP000191057">
    <property type="component" value="Plasmid unnamed3"/>
</dbReference>